<dbReference type="EMBL" id="GEDG01028254">
    <property type="protein sequence ID" value="JAP13311.1"/>
    <property type="molecule type" value="Transcribed_RNA"/>
</dbReference>
<sequence length="64" mass="7353">MTIINDKGKLGTKCKIIHGFNKVDKYCWASILSIVDKYCWTEGVIAFLEVNKLKGKMEKEFLVL</sequence>
<organism evidence="1">
    <name type="scientific">Solanum chacoense</name>
    <name type="common">Chaco potato</name>
    <dbReference type="NCBI Taxonomy" id="4108"/>
    <lineage>
        <taxon>Eukaryota</taxon>
        <taxon>Viridiplantae</taxon>
        <taxon>Streptophyta</taxon>
        <taxon>Embryophyta</taxon>
        <taxon>Tracheophyta</taxon>
        <taxon>Spermatophyta</taxon>
        <taxon>Magnoliopsida</taxon>
        <taxon>eudicotyledons</taxon>
        <taxon>Gunneridae</taxon>
        <taxon>Pentapetalae</taxon>
        <taxon>asterids</taxon>
        <taxon>lamiids</taxon>
        <taxon>Solanales</taxon>
        <taxon>Solanaceae</taxon>
        <taxon>Solanoideae</taxon>
        <taxon>Solaneae</taxon>
        <taxon>Solanum</taxon>
    </lineage>
</organism>
<accession>A0A0V0GYV5</accession>
<reference evidence="1" key="1">
    <citation type="submission" date="2015-12" db="EMBL/GenBank/DDBJ databases">
        <title>Gene expression during late stages of embryo sac development: a critical building block for successful pollen-pistil interactions.</title>
        <authorList>
            <person name="Liu Y."/>
            <person name="Joly V."/>
            <person name="Sabar M."/>
            <person name="Matton D.P."/>
        </authorList>
    </citation>
    <scope>NUCLEOTIDE SEQUENCE</scope>
</reference>
<proteinExistence type="predicted"/>
<dbReference type="AlphaFoldDB" id="A0A0V0GYV5"/>
<protein>
    <submittedName>
        <fullName evidence="1">Putative ovule protein</fullName>
    </submittedName>
</protein>
<evidence type="ECO:0000313" key="1">
    <source>
        <dbReference type="EMBL" id="JAP13311.1"/>
    </source>
</evidence>
<name>A0A0V0GYV5_SOLCH</name>